<dbReference type="InterPro" id="IPR006068">
    <property type="entry name" value="ATPase_P-typ_cation-transptr_C"/>
</dbReference>
<dbReference type="GO" id="GO:0005886">
    <property type="term" value="C:plasma membrane"/>
    <property type="evidence" value="ECO:0007669"/>
    <property type="project" value="UniProtKB-SubCell"/>
</dbReference>
<comment type="subcellular location">
    <subcellularLocation>
        <location evidence="1">Cell membrane</location>
        <topology evidence="1">Multi-pass membrane protein</topology>
    </subcellularLocation>
</comment>
<dbReference type="SUPFAM" id="SSF56784">
    <property type="entry name" value="HAD-like"/>
    <property type="match status" value="1"/>
</dbReference>
<dbReference type="InterPro" id="IPR018303">
    <property type="entry name" value="ATPase_P-typ_P_site"/>
</dbReference>
<dbReference type="Pfam" id="PF00702">
    <property type="entry name" value="Hydrolase"/>
    <property type="match status" value="1"/>
</dbReference>
<keyword evidence="12" id="KW-1185">Reference proteome</keyword>
<evidence type="ECO:0000256" key="2">
    <source>
        <dbReference type="ARBA" id="ARBA00022692"/>
    </source>
</evidence>
<dbReference type="Pfam" id="PF00690">
    <property type="entry name" value="Cation_ATPase_N"/>
    <property type="match status" value="1"/>
</dbReference>
<evidence type="ECO:0000256" key="8">
    <source>
        <dbReference type="ARBA" id="ARBA00049360"/>
    </source>
</evidence>
<dbReference type="InterPro" id="IPR059000">
    <property type="entry name" value="ATPase_P-type_domA"/>
</dbReference>
<dbReference type="InterPro" id="IPR004014">
    <property type="entry name" value="ATPase_P-typ_cation-transptr_N"/>
</dbReference>
<dbReference type="Gene3D" id="3.40.1110.10">
    <property type="entry name" value="Calcium-transporting ATPase, cytoplasmic domain N"/>
    <property type="match status" value="1"/>
</dbReference>
<feature type="transmembrane region" description="Helical" evidence="9">
    <location>
        <begin position="767"/>
        <end position="789"/>
    </location>
</feature>
<evidence type="ECO:0000256" key="6">
    <source>
        <dbReference type="ARBA" id="ARBA00022989"/>
    </source>
</evidence>
<dbReference type="Gene3D" id="3.40.50.1000">
    <property type="entry name" value="HAD superfamily/HAD-like"/>
    <property type="match status" value="2"/>
</dbReference>
<proteinExistence type="predicted"/>
<gene>
    <name evidence="11" type="ORF">BCF44_103437</name>
</gene>
<evidence type="ECO:0000256" key="7">
    <source>
        <dbReference type="ARBA" id="ARBA00023136"/>
    </source>
</evidence>
<evidence type="ECO:0000256" key="3">
    <source>
        <dbReference type="ARBA" id="ARBA00022741"/>
    </source>
</evidence>
<dbReference type="InterPro" id="IPR001757">
    <property type="entry name" value="P_typ_ATPase"/>
</dbReference>
<evidence type="ECO:0000313" key="11">
    <source>
        <dbReference type="EMBL" id="REH51988.1"/>
    </source>
</evidence>
<protein>
    <submittedName>
        <fullName evidence="11">Mg2+-importing ATPase</fullName>
    </submittedName>
</protein>
<evidence type="ECO:0000256" key="9">
    <source>
        <dbReference type="SAM" id="Phobius"/>
    </source>
</evidence>
<keyword evidence="5" id="KW-1278">Translocase</keyword>
<dbReference type="InterPro" id="IPR023214">
    <property type="entry name" value="HAD_sf"/>
</dbReference>
<evidence type="ECO:0000256" key="5">
    <source>
        <dbReference type="ARBA" id="ARBA00022967"/>
    </source>
</evidence>
<evidence type="ECO:0000259" key="10">
    <source>
        <dbReference type="SMART" id="SM00831"/>
    </source>
</evidence>
<dbReference type="InterPro" id="IPR044492">
    <property type="entry name" value="P_typ_ATPase_HD_dom"/>
</dbReference>
<dbReference type="Proteomes" id="UP000256269">
    <property type="component" value="Unassembled WGS sequence"/>
</dbReference>
<dbReference type="InterPro" id="IPR023299">
    <property type="entry name" value="ATPase_P-typ_cyto_dom_N"/>
</dbReference>
<keyword evidence="3" id="KW-0547">Nucleotide-binding</keyword>
<dbReference type="SFLD" id="SFLDF00027">
    <property type="entry name" value="p-type_atpase"/>
    <property type="match status" value="1"/>
</dbReference>
<feature type="transmembrane region" description="Helical" evidence="9">
    <location>
        <begin position="290"/>
        <end position="315"/>
    </location>
</feature>
<organism evidence="11 12">
    <name type="scientific">Kutzneria buriramensis</name>
    <dbReference type="NCBI Taxonomy" id="1045776"/>
    <lineage>
        <taxon>Bacteria</taxon>
        <taxon>Bacillati</taxon>
        <taxon>Actinomycetota</taxon>
        <taxon>Actinomycetes</taxon>
        <taxon>Pseudonocardiales</taxon>
        <taxon>Pseudonocardiaceae</taxon>
        <taxon>Kutzneria</taxon>
    </lineage>
</organism>
<keyword evidence="4" id="KW-0067">ATP-binding</keyword>
<keyword evidence="2 9" id="KW-0812">Transmembrane</keyword>
<name>A0A3E0HZV4_9PSEU</name>
<feature type="transmembrane region" description="Helical" evidence="9">
    <location>
        <begin position="680"/>
        <end position="699"/>
    </location>
</feature>
<dbReference type="SMART" id="SM00831">
    <property type="entry name" value="Cation_ATPase_N"/>
    <property type="match status" value="1"/>
</dbReference>
<comment type="caution">
    <text evidence="11">The sequence shown here is derived from an EMBL/GenBank/DDBJ whole genome shotgun (WGS) entry which is preliminary data.</text>
</comment>
<sequence>MTRTTHAVAATLTELASMDAGTLIRHLGASPAGLTSLERDARLSRHGRNRIAGADGPRWTGRLLRCVRSPFVGLLLGLDLVLALTANIAGAVTVGVMVLVGVLLRCWQEHRSDQAAKRLRALVATTATVARRGSRSPRRFAGPPGTVTTELPVELLVPGDVVHLKAGDLVPADCRLLTANNLVVEQATLSGESLPVRKTVTTDHIAGNVLDSPVFCFLGSTVVGGSATAVVVGTGAETYLGAIAERLTQPDRDADAGMRSVSWTLIRFTLVLAPIVLAVSGLTHGDWAEAALFAVSVAVGLTPEMLPVIVTTNLAKGAVELSERQVIVKRLRAVHEFGQLDVLCVDKTGTLTDDRITLEHTDDRTLELAYLNSALQTGLRNPFDRAVIDAVEPDHRLILEAGWRLVDELPFDHERRRMSVIVRDTEGRHLLVTKGAVDHAQAEHGTRVLGLWCKEIEPREIYQLADEDGAELVGHLFFRDPPKESAATAIQQLTELGVRIVVVTGDNERVARKVCRDIGIPDATVHARATPPRKAEIVRELKEAGHTVGFLGDGVNDALALREADLAISVGGAVPVARDIAEVILLHKDLTVLAQGVLAGRRTFANTMKYVKLTASSNFGNVLSVLAAAVFLPFLPMLPVQLLVQNLAYDVAQLAIPWDGVDREQVSSPRKWAGGDLARFMLLVGPLSSLFDLVLFAAMSHYDPATFQTGWFVEGLLSQLLIVHVIRTQRRSRAALPVIVATAAAAAIGLALPFTGLFGLVQLPATYFPWLAATLVGYCALVQAVKTFYVRKFATWL</sequence>
<dbReference type="GO" id="GO:0016887">
    <property type="term" value="F:ATP hydrolysis activity"/>
    <property type="evidence" value="ECO:0007669"/>
    <property type="project" value="InterPro"/>
</dbReference>
<dbReference type="SFLD" id="SFLDG00002">
    <property type="entry name" value="C1.7:_P-type_atpase_like"/>
    <property type="match status" value="1"/>
</dbReference>
<accession>A0A3E0HZV4</accession>
<dbReference type="SUPFAM" id="SSF81665">
    <property type="entry name" value="Calcium ATPase, transmembrane domain M"/>
    <property type="match status" value="1"/>
</dbReference>
<dbReference type="Gene3D" id="2.70.150.10">
    <property type="entry name" value="Calcium-transporting ATPase, cytoplasmic transduction domain A"/>
    <property type="match status" value="1"/>
</dbReference>
<dbReference type="NCBIfam" id="TIGR01494">
    <property type="entry name" value="ATPase_P-type"/>
    <property type="match status" value="2"/>
</dbReference>
<dbReference type="InterPro" id="IPR036412">
    <property type="entry name" value="HAD-like_sf"/>
</dbReference>
<feature type="transmembrane region" description="Helical" evidence="9">
    <location>
        <begin position="80"/>
        <end position="104"/>
    </location>
</feature>
<feature type="transmembrane region" description="Helical" evidence="9">
    <location>
        <begin position="265"/>
        <end position="284"/>
    </location>
</feature>
<dbReference type="PANTHER" id="PTHR42861">
    <property type="entry name" value="CALCIUM-TRANSPORTING ATPASE"/>
    <property type="match status" value="1"/>
</dbReference>
<dbReference type="GO" id="GO:0005524">
    <property type="term" value="F:ATP binding"/>
    <property type="evidence" value="ECO:0007669"/>
    <property type="project" value="UniProtKB-KW"/>
</dbReference>
<dbReference type="InterPro" id="IPR008250">
    <property type="entry name" value="ATPase_P-typ_transduc_dom_A_sf"/>
</dbReference>
<dbReference type="SUPFAM" id="SSF81653">
    <property type="entry name" value="Calcium ATPase, transduction domain A"/>
    <property type="match status" value="1"/>
</dbReference>
<dbReference type="RefSeq" id="WP_116173994.1">
    <property type="nucleotide sequence ID" value="NZ_CP144375.1"/>
</dbReference>
<dbReference type="Pfam" id="PF00122">
    <property type="entry name" value="E1-E2_ATPase"/>
    <property type="match status" value="1"/>
</dbReference>
<dbReference type="Gene3D" id="1.20.1110.10">
    <property type="entry name" value="Calcium-transporting ATPase, transmembrane domain"/>
    <property type="match status" value="2"/>
</dbReference>
<keyword evidence="7 9" id="KW-0472">Membrane</keyword>
<evidence type="ECO:0000313" key="12">
    <source>
        <dbReference type="Proteomes" id="UP000256269"/>
    </source>
</evidence>
<dbReference type="PROSITE" id="PS00154">
    <property type="entry name" value="ATPASE_E1_E2"/>
    <property type="match status" value="1"/>
</dbReference>
<dbReference type="InterPro" id="IPR023298">
    <property type="entry name" value="ATPase_P-typ_TM_dom_sf"/>
</dbReference>
<keyword evidence="6 9" id="KW-1133">Transmembrane helix</keyword>
<dbReference type="EMBL" id="QUNO01000003">
    <property type="protein sequence ID" value="REH51988.1"/>
    <property type="molecule type" value="Genomic_DNA"/>
</dbReference>
<feature type="transmembrane region" description="Helical" evidence="9">
    <location>
        <begin position="738"/>
        <end position="761"/>
    </location>
</feature>
<reference evidence="11 12" key="1">
    <citation type="submission" date="2018-08" db="EMBL/GenBank/DDBJ databases">
        <title>Genomic Encyclopedia of Archaeal and Bacterial Type Strains, Phase II (KMG-II): from individual species to whole genera.</title>
        <authorList>
            <person name="Goeker M."/>
        </authorList>
    </citation>
    <scope>NUCLEOTIDE SEQUENCE [LARGE SCALE GENOMIC DNA]</scope>
    <source>
        <strain evidence="11 12">DSM 45791</strain>
    </source>
</reference>
<dbReference type="OrthoDB" id="9814270at2"/>
<dbReference type="PRINTS" id="PR00119">
    <property type="entry name" value="CATATPASE"/>
</dbReference>
<comment type="catalytic activity">
    <reaction evidence="8">
        <text>ATP + H2O = ADP + phosphate + H(+)</text>
        <dbReference type="Rhea" id="RHEA:13065"/>
        <dbReference type="ChEBI" id="CHEBI:15377"/>
        <dbReference type="ChEBI" id="CHEBI:15378"/>
        <dbReference type="ChEBI" id="CHEBI:30616"/>
        <dbReference type="ChEBI" id="CHEBI:43474"/>
        <dbReference type="ChEBI" id="CHEBI:456216"/>
    </reaction>
</comment>
<dbReference type="SFLD" id="SFLDS00003">
    <property type="entry name" value="Haloacid_Dehalogenase"/>
    <property type="match status" value="1"/>
</dbReference>
<evidence type="ECO:0000256" key="1">
    <source>
        <dbReference type="ARBA" id="ARBA00004651"/>
    </source>
</evidence>
<feature type="domain" description="Cation-transporting P-type ATPase N-terminal" evidence="10">
    <location>
        <begin position="14"/>
        <end position="87"/>
    </location>
</feature>
<dbReference type="Pfam" id="PF00689">
    <property type="entry name" value="Cation_ATPase_C"/>
    <property type="match status" value="1"/>
</dbReference>
<dbReference type="AlphaFoldDB" id="A0A3E0HZV4"/>
<evidence type="ECO:0000256" key="4">
    <source>
        <dbReference type="ARBA" id="ARBA00022840"/>
    </source>
</evidence>